<keyword evidence="5" id="KW-1185">Reference proteome</keyword>
<reference evidence="2" key="2">
    <citation type="submission" date="2017-02" db="EMBL/GenBank/DDBJ databases">
        <authorList>
            <person name="Zhang H."/>
        </authorList>
    </citation>
    <scope>NUCLEOTIDE SEQUENCE</scope>
    <source>
        <strain evidence="2">RZS01</strain>
    </source>
</reference>
<evidence type="ECO:0000256" key="1">
    <source>
        <dbReference type="ARBA" id="ARBA00023002"/>
    </source>
</evidence>
<evidence type="ECO:0000313" key="5">
    <source>
        <dbReference type="Proteomes" id="UP000247512"/>
    </source>
</evidence>
<evidence type="ECO:0000313" key="3">
    <source>
        <dbReference type="EMBL" id="PYD65211.1"/>
    </source>
</evidence>
<dbReference type="Pfam" id="PF13738">
    <property type="entry name" value="Pyr_redox_3"/>
    <property type="match status" value="1"/>
</dbReference>
<accession>A0A9N7CAE7</accession>
<dbReference type="InterPro" id="IPR050982">
    <property type="entry name" value="Auxin_biosynth/cation_transpt"/>
</dbReference>
<dbReference type="AlphaFoldDB" id="A0A9N7CAE7"/>
<dbReference type="Gene3D" id="3.50.50.60">
    <property type="entry name" value="FAD/NAD(P)-binding domain"/>
    <property type="match status" value="1"/>
</dbReference>
<proteinExistence type="predicted"/>
<dbReference type="OrthoDB" id="8671611at2"/>
<reference evidence="4" key="1">
    <citation type="submission" date="2017-02" db="EMBL/GenBank/DDBJ databases">
        <title>zhang.</title>
        <authorList>
            <person name="Zhang H."/>
        </authorList>
    </citation>
    <scope>NUCLEOTIDE SEQUENCE [LARGE SCALE GENOMIC DNA]</scope>
    <source>
        <strain evidence="4">RZS01</strain>
    </source>
</reference>
<dbReference type="EMBL" id="CP019875">
    <property type="protein sequence ID" value="AQU88406.1"/>
    <property type="molecule type" value="Genomic_DNA"/>
</dbReference>
<reference evidence="3 5" key="3">
    <citation type="submission" date="2017-06" db="EMBL/GenBank/DDBJ databases">
        <title>A draft genome sequence of Komagataeibacter nataicola LMG 1536.</title>
        <authorList>
            <person name="Skraban J."/>
            <person name="Cleenwerck I."/>
            <person name="Vandamme P."/>
            <person name="Trcek J."/>
        </authorList>
    </citation>
    <scope>NUCLEOTIDE SEQUENCE [LARGE SCALE GENOMIC DNA]</scope>
    <source>
        <strain evidence="3 5">LMG 1536</strain>
    </source>
</reference>
<dbReference type="Proteomes" id="UP000189683">
    <property type="component" value="Chromosome"/>
</dbReference>
<dbReference type="SUPFAM" id="SSF51905">
    <property type="entry name" value="FAD/NAD(P)-binding domain"/>
    <property type="match status" value="2"/>
</dbReference>
<gene>
    <name evidence="2" type="ORF">B0W47_14135</name>
    <name evidence="3" type="ORF">CDI09_14825</name>
</gene>
<dbReference type="EMBL" id="NIRT01000038">
    <property type="protein sequence ID" value="PYD65211.1"/>
    <property type="molecule type" value="Genomic_DNA"/>
</dbReference>
<organism evidence="2 4">
    <name type="scientific">Komagataeibacter nataicola</name>
    <dbReference type="NCBI Taxonomy" id="265960"/>
    <lineage>
        <taxon>Bacteria</taxon>
        <taxon>Pseudomonadati</taxon>
        <taxon>Pseudomonadota</taxon>
        <taxon>Alphaproteobacteria</taxon>
        <taxon>Acetobacterales</taxon>
        <taxon>Acetobacteraceae</taxon>
        <taxon>Komagataeibacter</taxon>
    </lineage>
</organism>
<dbReference type="RefSeq" id="WP_078526920.1">
    <property type="nucleotide sequence ID" value="NZ_CP019875.1"/>
</dbReference>
<sequence length="480" mass="52162">MNHDGAGSGLPLLETRLRWELEALDLPAKAWVPPTAAHDGQPVHDVIVVGAGMLGMCATAALRLKGISSVICLDRAAEGQEGPWVTFARMETLRTPKTAIGPALGIPALTFRAWYEACHGAPAWNRLERIPCRAWMDYLRWYRRVLDLPVRNNAQVTAIEPLDNAMVRVRVKNDEAPLIARRVVLAMGIDALGKPFIPPIMAGIDPALYAHSADIFDPTALRGLRVGVVGGGSSAMDNAAAALESGAASVDMFVRRPQLPSIDRFGGINSAGLAMGYVNLPDDAKWELMRVGLAQPVPPPRHSTLRVSRHGNATLRLSCPVGHVRQVGRTLLLTTPQGEITVDFLIFATGFACDPASRPELASIAGLIRYWGDRYAPEPGHESPALEAAPDLAPDFSFYARNPADQTRLSHIYDFSFDAVMSHGKLTSGVPAMNEAALRLVRGIATSLLVEDREKHIGAFHDYDTPELRGDEWPEAQIRR</sequence>
<dbReference type="KEGG" id="kna:B0W47_14135"/>
<dbReference type="GO" id="GO:0004497">
    <property type="term" value="F:monooxygenase activity"/>
    <property type="evidence" value="ECO:0007669"/>
    <property type="project" value="TreeGrafter"/>
</dbReference>
<dbReference type="GO" id="GO:0050660">
    <property type="term" value="F:flavin adenine dinucleotide binding"/>
    <property type="evidence" value="ECO:0007669"/>
    <property type="project" value="TreeGrafter"/>
</dbReference>
<protein>
    <submittedName>
        <fullName evidence="2">FAD-dependent oxidoreductase</fullName>
    </submittedName>
</protein>
<dbReference type="Proteomes" id="UP000247512">
    <property type="component" value="Unassembled WGS sequence"/>
</dbReference>
<keyword evidence="1" id="KW-0560">Oxidoreductase</keyword>
<evidence type="ECO:0000313" key="4">
    <source>
        <dbReference type="Proteomes" id="UP000189683"/>
    </source>
</evidence>
<evidence type="ECO:0000313" key="2">
    <source>
        <dbReference type="EMBL" id="AQU88406.1"/>
    </source>
</evidence>
<name>A0A9N7CAE7_9PROT</name>
<dbReference type="PANTHER" id="PTHR43539:SF91">
    <property type="entry name" value="FAD-DEPENDENT URATE HYDROXYLASE"/>
    <property type="match status" value="1"/>
</dbReference>
<dbReference type="InterPro" id="IPR036188">
    <property type="entry name" value="FAD/NAD-bd_sf"/>
</dbReference>
<dbReference type="PANTHER" id="PTHR43539">
    <property type="entry name" value="FLAVIN-BINDING MONOOXYGENASE-LIKE PROTEIN (AFU_ORTHOLOGUE AFUA_4G09220)"/>
    <property type="match status" value="1"/>
</dbReference>